<accession>A0A085NPU8</accession>
<dbReference type="EMBL" id="KL367482">
    <property type="protein sequence ID" value="KFD71494.1"/>
    <property type="molecule type" value="Genomic_DNA"/>
</dbReference>
<name>A0A085NPU8_9BILA</name>
<gene>
    <name evidence="1" type="ORF">M514_16426</name>
</gene>
<dbReference type="AlphaFoldDB" id="A0A085NPU8"/>
<organism evidence="1">
    <name type="scientific">Trichuris suis</name>
    <name type="common">pig whipworm</name>
    <dbReference type="NCBI Taxonomy" id="68888"/>
    <lineage>
        <taxon>Eukaryota</taxon>
        <taxon>Metazoa</taxon>
        <taxon>Ecdysozoa</taxon>
        <taxon>Nematoda</taxon>
        <taxon>Enoplea</taxon>
        <taxon>Dorylaimia</taxon>
        <taxon>Trichinellida</taxon>
        <taxon>Trichuridae</taxon>
        <taxon>Trichuris</taxon>
    </lineage>
</organism>
<protein>
    <submittedName>
        <fullName evidence="1">Uncharacterized protein</fullName>
    </submittedName>
</protein>
<reference evidence="1" key="1">
    <citation type="journal article" date="2014" name="Nat. Genet.">
        <title>Genome and transcriptome of the porcine whipworm Trichuris suis.</title>
        <authorList>
            <person name="Jex A.R."/>
            <person name="Nejsum P."/>
            <person name="Schwarz E.M."/>
            <person name="Hu L."/>
            <person name="Young N.D."/>
            <person name="Hall R.S."/>
            <person name="Korhonen P.K."/>
            <person name="Liao S."/>
            <person name="Thamsborg S."/>
            <person name="Xia J."/>
            <person name="Xu P."/>
            <person name="Wang S."/>
            <person name="Scheerlinck J.P."/>
            <person name="Hofmann A."/>
            <person name="Sternberg P.W."/>
            <person name="Wang J."/>
            <person name="Gasser R.B."/>
        </authorList>
    </citation>
    <scope>NUCLEOTIDE SEQUENCE [LARGE SCALE GENOMIC DNA]</scope>
    <source>
        <strain evidence="1">DCEP-RM93F</strain>
    </source>
</reference>
<evidence type="ECO:0000313" key="1">
    <source>
        <dbReference type="EMBL" id="KFD71494.1"/>
    </source>
</evidence>
<proteinExistence type="predicted"/>
<dbReference type="Proteomes" id="UP000030758">
    <property type="component" value="Unassembled WGS sequence"/>
</dbReference>
<sequence>MMMPFIMADSDSWSSVHFLQLCVFAIAANNQFVYFNCIGEFLGSEDLAVIKQSLQDYIVNFLGAP</sequence>